<sequence length="216" mass="23786">MLGCARGDRQATFNDHCQRYPTFDKANPSLGDIDSGCCTLEALDLNLSRLPRHLADLLQALPSPVRPSMDADTFGRRVVVIYMAEDLGSVTTWSASLDLFMILNTSPLPSLYEAFAITDGDERHRRLIQASSATSPGPPPIADQMAFAVFSGSDPRSSSDRPICSYYGNTGHIRKRCFKLHPKLREQFSKRKGKGHPRTATVADTSPGHVPDLFHI</sequence>
<keyword evidence="3" id="KW-1185">Reference proteome</keyword>
<name>A0A7J0F4L7_9ERIC</name>
<dbReference type="PANTHER" id="PTHR34222">
    <property type="entry name" value="GAG_PRE-INTEGRS DOMAIN-CONTAINING PROTEIN"/>
    <property type="match status" value="1"/>
</dbReference>
<organism evidence="2 3">
    <name type="scientific">Actinidia rufa</name>
    <dbReference type="NCBI Taxonomy" id="165716"/>
    <lineage>
        <taxon>Eukaryota</taxon>
        <taxon>Viridiplantae</taxon>
        <taxon>Streptophyta</taxon>
        <taxon>Embryophyta</taxon>
        <taxon>Tracheophyta</taxon>
        <taxon>Spermatophyta</taxon>
        <taxon>Magnoliopsida</taxon>
        <taxon>eudicotyledons</taxon>
        <taxon>Gunneridae</taxon>
        <taxon>Pentapetalae</taxon>
        <taxon>asterids</taxon>
        <taxon>Ericales</taxon>
        <taxon>Actinidiaceae</taxon>
        <taxon>Actinidia</taxon>
    </lineage>
</organism>
<protein>
    <submittedName>
        <fullName evidence="2">Uncharacterized protein</fullName>
    </submittedName>
</protein>
<dbReference type="AlphaFoldDB" id="A0A7J0F4L7"/>
<reference evidence="2 3" key="1">
    <citation type="submission" date="2019-07" db="EMBL/GenBank/DDBJ databases">
        <title>De Novo Assembly of kiwifruit Actinidia rufa.</title>
        <authorList>
            <person name="Sugita-Konishi S."/>
            <person name="Sato K."/>
            <person name="Mori E."/>
            <person name="Abe Y."/>
            <person name="Kisaki G."/>
            <person name="Hamano K."/>
            <person name="Suezawa K."/>
            <person name="Otani M."/>
            <person name="Fukuda T."/>
            <person name="Manabe T."/>
            <person name="Gomi K."/>
            <person name="Tabuchi M."/>
            <person name="Akimitsu K."/>
            <person name="Kataoka I."/>
        </authorList>
    </citation>
    <scope>NUCLEOTIDE SEQUENCE [LARGE SCALE GENOMIC DNA]</scope>
    <source>
        <strain evidence="3">cv. Fuchu</strain>
    </source>
</reference>
<evidence type="ECO:0000313" key="3">
    <source>
        <dbReference type="Proteomes" id="UP000585474"/>
    </source>
</evidence>
<evidence type="ECO:0000256" key="1">
    <source>
        <dbReference type="SAM" id="MobiDB-lite"/>
    </source>
</evidence>
<dbReference type="Proteomes" id="UP000585474">
    <property type="component" value="Unassembled WGS sequence"/>
</dbReference>
<comment type="caution">
    <text evidence="2">The sequence shown here is derived from an EMBL/GenBank/DDBJ whole genome shotgun (WGS) entry which is preliminary data.</text>
</comment>
<proteinExistence type="predicted"/>
<accession>A0A7J0F4L7</accession>
<feature type="region of interest" description="Disordered" evidence="1">
    <location>
        <begin position="188"/>
        <end position="216"/>
    </location>
</feature>
<gene>
    <name evidence="2" type="ORF">Acr_08g0019290</name>
</gene>
<dbReference type="EMBL" id="BJWL01000008">
    <property type="protein sequence ID" value="GFY93533.1"/>
    <property type="molecule type" value="Genomic_DNA"/>
</dbReference>
<dbReference type="PANTHER" id="PTHR34222:SF100">
    <property type="entry name" value="CCHC-TYPE DOMAIN-CONTAINING PROTEIN"/>
    <property type="match status" value="1"/>
</dbReference>
<dbReference type="OrthoDB" id="1724808at2759"/>
<evidence type="ECO:0000313" key="2">
    <source>
        <dbReference type="EMBL" id="GFY93533.1"/>
    </source>
</evidence>